<evidence type="ECO:0008006" key="4">
    <source>
        <dbReference type="Google" id="ProtNLM"/>
    </source>
</evidence>
<feature type="compositionally biased region" description="Low complexity" evidence="1">
    <location>
        <begin position="90"/>
        <end position="112"/>
    </location>
</feature>
<dbReference type="InterPro" id="IPR036514">
    <property type="entry name" value="SGNH_hydro_sf"/>
</dbReference>
<name>A0A1W2EPX1_9HYPH</name>
<dbReference type="Gene3D" id="3.40.50.1110">
    <property type="entry name" value="SGNH hydrolase"/>
    <property type="match status" value="1"/>
</dbReference>
<dbReference type="SUPFAM" id="SSF52266">
    <property type="entry name" value="SGNH hydrolase"/>
    <property type="match status" value="1"/>
</dbReference>
<dbReference type="InterPro" id="IPR007407">
    <property type="entry name" value="DUF459"/>
</dbReference>
<evidence type="ECO:0000313" key="3">
    <source>
        <dbReference type="Proteomes" id="UP000192656"/>
    </source>
</evidence>
<dbReference type="Pfam" id="PF04311">
    <property type="entry name" value="DUF459"/>
    <property type="match status" value="1"/>
</dbReference>
<gene>
    <name evidence="2" type="ORF">SAMN06297251_1309</name>
</gene>
<sequence length="483" mass="51829">MAEGREMTTQRRPAGRAPFLRLFAVLSAAILALSALLPIEAAKAQQRPRTIVEMLFGGGNRMNDAPSQQPVKKRVIRRQGASNRSKPARTRSTSRSTPQRSSTPSPAIAAASDTVDKDENAKTVLVVGDFLADGLADGLEETYSDNSMITVTARTNGSSGLVREDFYDWSEKLGPILDEVDPAAVVMMIGSNDRQPMTVSGTTLSVRSNGWTAEYEKRATDIANIAKAKNTPIVWVGMPSFKYDSMNEDMVFFNDIYRRAVERVSGEYVDIWDGFVDEKGDFAYSGPDVNGQTTRLRGSDGLRMTDAGKEKLAFFTEKALTRVLGNVTPQVTLGDEALPKMQLPPLANAASARTAPPVSMNDPKFDGGDNLLGTGSAASFALDLSPRDRLVLQGDVSGEREGRADNFAWNEKTAAVRAEAPIAYRGTLDLGRVKADSGIKPPAEMPSIIDAIIEDWAKSDAAENGSPDGSDGDSTASGPSPAQ</sequence>
<dbReference type="CDD" id="cd01829">
    <property type="entry name" value="SGNH_hydrolase_peri2"/>
    <property type="match status" value="1"/>
</dbReference>
<dbReference type="GO" id="GO:0016788">
    <property type="term" value="F:hydrolase activity, acting on ester bonds"/>
    <property type="evidence" value="ECO:0007669"/>
    <property type="project" value="UniProtKB-ARBA"/>
</dbReference>
<protein>
    <recommendedName>
        <fullName evidence="4">SGNH hydrolase-type esterase domain-containing protein</fullName>
    </recommendedName>
</protein>
<reference evidence="2 3" key="1">
    <citation type="submission" date="2017-04" db="EMBL/GenBank/DDBJ databases">
        <authorList>
            <person name="Afonso C.L."/>
            <person name="Miller P.J."/>
            <person name="Scott M.A."/>
            <person name="Spackman E."/>
            <person name="Goraichik I."/>
            <person name="Dimitrov K.M."/>
            <person name="Suarez D.L."/>
            <person name="Swayne D.E."/>
        </authorList>
    </citation>
    <scope>NUCLEOTIDE SEQUENCE [LARGE SCALE GENOMIC DNA]</scope>
    <source>
        <strain evidence="2 3">CGMCC 1.10972</strain>
    </source>
</reference>
<evidence type="ECO:0000256" key="1">
    <source>
        <dbReference type="SAM" id="MobiDB-lite"/>
    </source>
</evidence>
<feature type="region of interest" description="Disordered" evidence="1">
    <location>
        <begin position="456"/>
        <end position="483"/>
    </location>
</feature>
<dbReference type="Proteomes" id="UP000192656">
    <property type="component" value="Unassembled WGS sequence"/>
</dbReference>
<dbReference type="STRING" id="937218.SAMN06297251_1309"/>
<keyword evidence="3" id="KW-1185">Reference proteome</keyword>
<accession>A0A1W2EPX1</accession>
<dbReference type="AlphaFoldDB" id="A0A1W2EPX1"/>
<organism evidence="2 3">
    <name type="scientific">Fulvimarina manganoxydans</name>
    <dbReference type="NCBI Taxonomy" id="937218"/>
    <lineage>
        <taxon>Bacteria</taxon>
        <taxon>Pseudomonadati</taxon>
        <taxon>Pseudomonadota</taxon>
        <taxon>Alphaproteobacteria</taxon>
        <taxon>Hyphomicrobiales</taxon>
        <taxon>Aurantimonadaceae</taxon>
        <taxon>Fulvimarina</taxon>
    </lineage>
</organism>
<evidence type="ECO:0000313" key="2">
    <source>
        <dbReference type="EMBL" id="SMD11730.1"/>
    </source>
</evidence>
<proteinExistence type="predicted"/>
<feature type="compositionally biased region" description="Polar residues" evidence="1">
    <location>
        <begin position="472"/>
        <end position="483"/>
    </location>
</feature>
<feature type="region of interest" description="Disordered" evidence="1">
    <location>
        <begin position="59"/>
        <end position="115"/>
    </location>
</feature>
<dbReference type="EMBL" id="FWXR01000030">
    <property type="protein sequence ID" value="SMD11730.1"/>
    <property type="molecule type" value="Genomic_DNA"/>
</dbReference>